<accession>A0A931AQV2</accession>
<dbReference type="Proteomes" id="UP000621436">
    <property type="component" value="Unassembled WGS sequence"/>
</dbReference>
<dbReference type="InterPro" id="IPR036873">
    <property type="entry name" value="Rhodanese-like_dom_sf"/>
</dbReference>
<dbReference type="NCBIfam" id="NF008750">
    <property type="entry name" value="PRK11784.1-2"/>
    <property type="match status" value="1"/>
</dbReference>
<dbReference type="Gene3D" id="3.40.50.300">
    <property type="entry name" value="P-loop containing nucleotide triphosphate hydrolases"/>
    <property type="match status" value="1"/>
</dbReference>
<dbReference type="InterPro" id="IPR017582">
    <property type="entry name" value="SelU"/>
</dbReference>
<dbReference type="PANTHER" id="PTHR30401:SF0">
    <property type="entry name" value="TRNA 2-SELENOURIDINE SYNTHASE"/>
    <property type="match status" value="1"/>
</dbReference>
<dbReference type="PANTHER" id="PTHR30401">
    <property type="entry name" value="TRNA 2-SELENOURIDINE SYNTHASE"/>
    <property type="match status" value="1"/>
</dbReference>
<dbReference type="InterPro" id="IPR058840">
    <property type="entry name" value="AAA_SelU"/>
</dbReference>
<reference evidence="3" key="1">
    <citation type="submission" date="2020-11" db="EMBL/GenBank/DDBJ databases">
        <title>Halonatronomonas betainensis gen. nov., sp. nov. a novel haloalkaliphilic representative of the family Halanaerobiacae capable of betaine degradation.</title>
        <authorList>
            <person name="Boltyanskaya Y."/>
            <person name="Kevbrin V."/>
            <person name="Detkova E."/>
            <person name="Grouzdev D.S."/>
            <person name="Koziaeva V."/>
            <person name="Zhilina T."/>
        </authorList>
    </citation>
    <scope>NUCLEOTIDE SEQUENCE</scope>
    <source>
        <strain evidence="3">Z-7014</strain>
    </source>
</reference>
<evidence type="ECO:0000259" key="2">
    <source>
        <dbReference type="PROSITE" id="PS50206"/>
    </source>
</evidence>
<organism evidence="3 4">
    <name type="scientific">Halonatronomonas betaini</name>
    <dbReference type="NCBI Taxonomy" id="2778430"/>
    <lineage>
        <taxon>Bacteria</taxon>
        <taxon>Bacillati</taxon>
        <taxon>Bacillota</taxon>
        <taxon>Clostridia</taxon>
        <taxon>Halanaerobiales</taxon>
        <taxon>Halarsenatibacteraceae</taxon>
        <taxon>Halonatronomonas</taxon>
    </lineage>
</organism>
<comment type="caution">
    <text evidence="3">The sequence shown here is derived from an EMBL/GenBank/DDBJ whole genome shotgun (WGS) entry which is preliminary data.</text>
</comment>
<dbReference type="NCBIfam" id="TIGR03167">
    <property type="entry name" value="tRNA_sel_U_synt"/>
    <property type="match status" value="1"/>
</dbReference>
<dbReference type="GO" id="GO:0043828">
    <property type="term" value="F:tRNA 2-selenouridine synthase activity"/>
    <property type="evidence" value="ECO:0007669"/>
    <property type="project" value="InterPro"/>
</dbReference>
<dbReference type="PROSITE" id="PS50206">
    <property type="entry name" value="RHODANESE_3"/>
    <property type="match status" value="1"/>
</dbReference>
<dbReference type="InterPro" id="IPR027417">
    <property type="entry name" value="P-loop_NTPase"/>
</dbReference>
<gene>
    <name evidence="3" type="primary">mnmH</name>
    <name evidence="3" type="ORF">I0Q91_07080</name>
</gene>
<dbReference type="SUPFAM" id="SSF52540">
    <property type="entry name" value="P-loop containing nucleoside triphosphate hydrolases"/>
    <property type="match status" value="1"/>
</dbReference>
<dbReference type="AlphaFoldDB" id="A0A931AQV2"/>
<feature type="domain" description="Rhodanese" evidence="2">
    <location>
        <begin position="10"/>
        <end position="132"/>
    </location>
</feature>
<sequence length="353" mass="40559">MDYFQKAINHDKNILFIDARSPAEFQEATIPGAINLPVFTNQERAEIGRIYHNKGKKQARLKGVKYLSPKLPEYMKKLNQFQEDYESLITFCARGGMRSEALVTLARLAGINLKKYPGGYKSYRQKVIKKLNNYQLNSKLVVLHGHTGVGKTEILHKLNDKGYSIIDLEKLAGHRGSAFGSIGLNGAHNQKKFDSLLLNKLEKINGSDYIFLESESKRIGYSVLPDFLLKAMENGIHILVRASLKARVDRIYQEYSHEYENNTEKFKERVKESLDGIEKYLLRKLGKKGKNKLLKHLESGEFQKFIKLILTGYYDKFYSYAEKHQPDFDLSLYGDSTDSLTVEIINFIKELQT</sequence>
<evidence type="ECO:0000313" key="4">
    <source>
        <dbReference type="Proteomes" id="UP000621436"/>
    </source>
</evidence>
<dbReference type="GO" id="GO:0002098">
    <property type="term" value="P:tRNA wobble uridine modification"/>
    <property type="evidence" value="ECO:0007669"/>
    <property type="project" value="InterPro"/>
</dbReference>
<dbReference type="RefSeq" id="WP_270453750.1">
    <property type="nucleotide sequence ID" value="NZ_JADPIE010000003.1"/>
</dbReference>
<dbReference type="InterPro" id="IPR001763">
    <property type="entry name" value="Rhodanese-like_dom"/>
</dbReference>
<dbReference type="EMBL" id="JADPIE010000003">
    <property type="protein sequence ID" value="MBF8436832.1"/>
    <property type="molecule type" value="Genomic_DNA"/>
</dbReference>
<dbReference type="SUPFAM" id="SSF52821">
    <property type="entry name" value="Rhodanese/Cell cycle control phosphatase"/>
    <property type="match status" value="1"/>
</dbReference>
<keyword evidence="4" id="KW-1185">Reference proteome</keyword>
<dbReference type="Pfam" id="PF00581">
    <property type="entry name" value="Rhodanese"/>
    <property type="match status" value="1"/>
</dbReference>
<dbReference type="Pfam" id="PF26341">
    <property type="entry name" value="AAA_SelU"/>
    <property type="match status" value="1"/>
</dbReference>
<evidence type="ECO:0000313" key="3">
    <source>
        <dbReference type="EMBL" id="MBF8436832.1"/>
    </source>
</evidence>
<dbReference type="Gene3D" id="3.40.250.10">
    <property type="entry name" value="Rhodanese-like domain"/>
    <property type="match status" value="1"/>
</dbReference>
<name>A0A931AQV2_9FIRM</name>
<proteinExistence type="predicted"/>
<keyword evidence="1" id="KW-0711">Selenium</keyword>
<evidence type="ECO:0000256" key="1">
    <source>
        <dbReference type="ARBA" id="ARBA00023266"/>
    </source>
</evidence>
<protein>
    <submittedName>
        <fullName evidence="3">tRNA 2-selenouridine(34) synthase MnmH</fullName>
    </submittedName>
</protein>
<dbReference type="SMART" id="SM00450">
    <property type="entry name" value="RHOD"/>
    <property type="match status" value="1"/>
</dbReference>